<accession>A0AA87LRB9</accession>
<evidence type="ECO:0000256" key="2">
    <source>
        <dbReference type="ARBA" id="ARBA00022676"/>
    </source>
</evidence>
<feature type="transmembrane region" description="Helical" evidence="4">
    <location>
        <begin position="356"/>
        <end position="381"/>
    </location>
</feature>
<dbReference type="SUPFAM" id="SSF53448">
    <property type="entry name" value="Nucleotide-diphospho-sugar transferases"/>
    <property type="match status" value="1"/>
</dbReference>
<keyword evidence="2" id="KW-0328">Glycosyltransferase</keyword>
<sequence>MSGTGITLFIEIISWAIIGYMFVAGAIYLLLFLVASPKINKEKKLNRQEQIEEMSINKDTYPISILVPAYNEEAGVVSTVRSLLNLNYPQYEIIVVNDGSTDRTSDKVRVQFKMEPIELAIRTYFKTGEIKRAYRSTLHPNLFLIEKENGGKADALNAGVNFSRYPYFAAIDGDSILEQDALLKTMKPIVDSSGMVTATGGTVRIANGCKINRGVIEQVALPKKPLEVMQIIEYFRAFLIGRLGFSRVNILLIISGAFGVFEKSRVIKVGGYKTDTVGEDMELIVRLHRSIKDEKSKQRIEYIQDPVCWTEAPSTVASLRAQRIRWQRGLAETLWTHRGMMFNPKYRGIGLFSMPYYVFIELLSAVFEVIGYFIIIGGFTFSFIETDIAIIMLLVMVLYGSLLSALAVLLEEWTYHKYPTVKSILVLYAYALTETFWYRILMNFWRVQGLFYAFKKKSVWGDMERKGVFSDDEQKEGSL</sequence>
<evidence type="ECO:0000256" key="4">
    <source>
        <dbReference type="SAM" id="Phobius"/>
    </source>
</evidence>
<feature type="transmembrane region" description="Helical" evidence="4">
    <location>
        <begin position="239"/>
        <end position="261"/>
    </location>
</feature>
<dbReference type="CDD" id="cd06423">
    <property type="entry name" value="CESA_like"/>
    <property type="match status" value="1"/>
</dbReference>
<dbReference type="Pfam" id="PF13641">
    <property type="entry name" value="Glyco_tranf_2_3"/>
    <property type="match status" value="1"/>
</dbReference>
<keyword evidence="4" id="KW-1133">Transmembrane helix</keyword>
<keyword evidence="3 5" id="KW-0808">Transferase</keyword>
<evidence type="ECO:0000313" key="6">
    <source>
        <dbReference type="Proteomes" id="UP000004725"/>
    </source>
</evidence>
<evidence type="ECO:0000313" key="5">
    <source>
        <dbReference type="EMBL" id="EIM06086.1"/>
    </source>
</evidence>
<evidence type="ECO:0000256" key="1">
    <source>
        <dbReference type="ARBA" id="ARBA00006739"/>
    </source>
</evidence>
<gene>
    <name evidence="5" type="ORF">A1A1_13287</name>
</gene>
<dbReference type="Gene3D" id="3.90.550.10">
    <property type="entry name" value="Spore Coat Polysaccharide Biosynthesis Protein SpsA, Chain A"/>
    <property type="match status" value="1"/>
</dbReference>
<comment type="caution">
    <text evidence="5">The sequence shown here is derived from an EMBL/GenBank/DDBJ whole genome shotgun (WGS) entry which is preliminary data.</text>
</comment>
<proteinExistence type="inferred from homology"/>
<reference evidence="5 6" key="1">
    <citation type="journal article" date="2012" name="J. Bacteriol.">
        <title>Genome Sequence of the Antarctic Psychrophile Bacterium Planococcus antarcticus DSM 14505.</title>
        <authorList>
            <person name="Margolles A."/>
            <person name="Gueimonde M."/>
            <person name="Sanchez B."/>
        </authorList>
    </citation>
    <scope>NUCLEOTIDE SEQUENCE [LARGE SCALE GENOMIC DNA]</scope>
    <source>
        <strain evidence="5 6">DSM 14505</strain>
    </source>
</reference>
<evidence type="ECO:0000256" key="3">
    <source>
        <dbReference type="ARBA" id="ARBA00022679"/>
    </source>
</evidence>
<dbReference type="EMBL" id="AJYB01000042">
    <property type="protein sequence ID" value="EIM06086.1"/>
    <property type="molecule type" value="Genomic_DNA"/>
</dbReference>
<organism evidence="5 6">
    <name type="scientific">Planococcus antarcticus DSM 14505</name>
    <dbReference type="NCBI Taxonomy" id="1185653"/>
    <lineage>
        <taxon>Bacteria</taxon>
        <taxon>Bacillati</taxon>
        <taxon>Bacillota</taxon>
        <taxon>Bacilli</taxon>
        <taxon>Bacillales</taxon>
        <taxon>Caryophanaceae</taxon>
        <taxon>Planococcus</taxon>
    </lineage>
</organism>
<dbReference type="Proteomes" id="UP000004725">
    <property type="component" value="Unassembled WGS sequence"/>
</dbReference>
<dbReference type="AlphaFoldDB" id="A0AA87LRB9"/>
<protein>
    <submittedName>
        <fullName evidence="5">Glycosyl transferase family 2 protein</fullName>
    </submittedName>
</protein>
<dbReference type="RefSeq" id="WP_006830621.1">
    <property type="nucleotide sequence ID" value="NZ_AJYB01000042.1"/>
</dbReference>
<name>A0AA87LRB9_9BACL</name>
<dbReference type="InterPro" id="IPR029044">
    <property type="entry name" value="Nucleotide-diphossugar_trans"/>
</dbReference>
<dbReference type="PANTHER" id="PTHR43630:SF1">
    <property type="entry name" value="POLY-BETA-1,6-N-ACETYL-D-GLUCOSAMINE SYNTHASE"/>
    <property type="match status" value="1"/>
</dbReference>
<feature type="transmembrane region" description="Helical" evidence="4">
    <location>
        <begin position="388"/>
        <end position="410"/>
    </location>
</feature>
<comment type="similarity">
    <text evidence="1">Belongs to the glycosyltransferase 2 family.</text>
</comment>
<keyword evidence="4" id="KW-0472">Membrane</keyword>
<feature type="transmembrane region" description="Helical" evidence="4">
    <location>
        <begin position="12"/>
        <end position="35"/>
    </location>
</feature>
<keyword evidence="4" id="KW-0812">Transmembrane</keyword>
<dbReference type="PANTHER" id="PTHR43630">
    <property type="entry name" value="POLY-BETA-1,6-N-ACETYL-D-GLUCOSAMINE SYNTHASE"/>
    <property type="match status" value="1"/>
</dbReference>
<dbReference type="GO" id="GO:0016757">
    <property type="term" value="F:glycosyltransferase activity"/>
    <property type="evidence" value="ECO:0007669"/>
    <property type="project" value="UniProtKB-KW"/>
</dbReference>